<evidence type="ECO:0000313" key="2">
    <source>
        <dbReference type="Proteomes" id="UP000814033"/>
    </source>
</evidence>
<sequence length="560" mass="62585">MPPGTRSSRRQHSTPAPQLAPDDLNNTERLLLAQAVFDLGADNWDAVANILSEHPLISRPEATFSSQSCQTIYLALFSEAGLESSETDNVPRRGRSNLRLAQKFYQARVLELRDRILAEETRFKAVVSEIDAIRSGAWDNKIKVDLGIVAAPEVADVEVAIPPVPDRQPEEAGVPIGSPMPPQEVDKVESNHSEAAMPADSQATEPPLSPPEVEVAETVAEALVTSPKAAMHETPESTFSELVEKAETPEADAAEDEKGTPADVAAEGEVASEDVEMTDEIIEIESSPEPSAHTEVEDNPSEVDVVSIKSTSVELVEPVDVGESLEVLQPVEVVESSEAVQPVEEEEEEEQEEERTEEQEEEEEKIEEDHEENQVEEPVQEEVEELAEEEVEQRKSGRKRKASETADVEYEREKKRQRDDTPADEEDPGPSRRRSTRPAHEVPQTSKKFQSVIIMLHSQISQHRNGNIFHNPIKNSEAPDYRDIVKRPIDLKTIKMRIKDGGIANSAEFQRDVYLMFANSMMYNRPNSDIYRMAEEMMLESESQINTFRQTEGFIRGGHR</sequence>
<reference evidence="1" key="1">
    <citation type="submission" date="2021-02" db="EMBL/GenBank/DDBJ databases">
        <authorList>
            <consortium name="DOE Joint Genome Institute"/>
            <person name="Ahrendt S."/>
            <person name="Looney B.P."/>
            <person name="Miyauchi S."/>
            <person name="Morin E."/>
            <person name="Drula E."/>
            <person name="Courty P.E."/>
            <person name="Chicoki N."/>
            <person name="Fauchery L."/>
            <person name="Kohler A."/>
            <person name="Kuo A."/>
            <person name="Labutti K."/>
            <person name="Pangilinan J."/>
            <person name="Lipzen A."/>
            <person name="Riley R."/>
            <person name="Andreopoulos W."/>
            <person name="He G."/>
            <person name="Johnson J."/>
            <person name="Barry K.W."/>
            <person name="Grigoriev I.V."/>
            <person name="Nagy L."/>
            <person name="Hibbett D."/>
            <person name="Henrissat B."/>
            <person name="Matheny P.B."/>
            <person name="Labbe J."/>
            <person name="Martin F."/>
        </authorList>
    </citation>
    <scope>NUCLEOTIDE SEQUENCE</scope>
    <source>
        <strain evidence="1">FP105234-sp</strain>
    </source>
</reference>
<organism evidence="1 2">
    <name type="scientific">Auriscalpium vulgare</name>
    <dbReference type="NCBI Taxonomy" id="40419"/>
    <lineage>
        <taxon>Eukaryota</taxon>
        <taxon>Fungi</taxon>
        <taxon>Dikarya</taxon>
        <taxon>Basidiomycota</taxon>
        <taxon>Agaricomycotina</taxon>
        <taxon>Agaricomycetes</taxon>
        <taxon>Russulales</taxon>
        <taxon>Auriscalpiaceae</taxon>
        <taxon>Auriscalpium</taxon>
    </lineage>
</organism>
<evidence type="ECO:0000313" key="1">
    <source>
        <dbReference type="EMBL" id="KAI0053542.1"/>
    </source>
</evidence>
<keyword evidence="2" id="KW-1185">Reference proteome</keyword>
<comment type="caution">
    <text evidence="1">The sequence shown here is derived from an EMBL/GenBank/DDBJ whole genome shotgun (WGS) entry which is preliminary data.</text>
</comment>
<accession>A0ACB8SBE6</accession>
<name>A0ACB8SBE6_9AGAM</name>
<gene>
    <name evidence="1" type="ORF">FA95DRAFT_1674081</name>
</gene>
<protein>
    <submittedName>
        <fullName evidence="1">Bromodomain-containing protein</fullName>
    </submittedName>
</protein>
<dbReference type="EMBL" id="MU275839">
    <property type="protein sequence ID" value="KAI0053542.1"/>
    <property type="molecule type" value="Genomic_DNA"/>
</dbReference>
<dbReference type="Proteomes" id="UP000814033">
    <property type="component" value="Unassembled WGS sequence"/>
</dbReference>
<proteinExistence type="predicted"/>
<reference evidence="1" key="2">
    <citation type="journal article" date="2022" name="New Phytol.">
        <title>Evolutionary transition to the ectomycorrhizal habit in the genomes of a hyperdiverse lineage of mushroom-forming fungi.</title>
        <authorList>
            <person name="Looney B."/>
            <person name="Miyauchi S."/>
            <person name="Morin E."/>
            <person name="Drula E."/>
            <person name="Courty P.E."/>
            <person name="Kohler A."/>
            <person name="Kuo A."/>
            <person name="LaButti K."/>
            <person name="Pangilinan J."/>
            <person name="Lipzen A."/>
            <person name="Riley R."/>
            <person name="Andreopoulos W."/>
            <person name="He G."/>
            <person name="Johnson J."/>
            <person name="Nolan M."/>
            <person name="Tritt A."/>
            <person name="Barry K.W."/>
            <person name="Grigoriev I.V."/>
            <person name="Nagy L.G."/>
            <person name="Hibbett D."/>
            <person name="Henrissat B."/>
            <person name="Matheny P.B."/>
            <person name="Labbe J."/>
            <person name="Martin F.M."/>
        </authorList>
    </citation>
    <scope>NUCLEOTIDE SEQUENCE</scope>
    <source>
        <strain evidence="1">FP105234-sp</strain>
    </source>
</reference>